<dbReference type="InterPro" id="IPR036938">
    <property type="entry name" value="PAP2/HPO_sf"/>
</dbReference>
<dbReference type="FunFam" id="2.60.120.620:FF:000005">
    <property type="entry name" value="Egl nine homolog 1"/>
    <property type="match status" value="1"/>
</dbReference>
<evidence type="ECO:0000256" key="10">
    <source>
        <dbReference type="ARBA" id="ARBA00023242"/>
    </source>
</evidence>
<keyword evidence="10" id="KW-0539">Nucleus</keyword>
<keyword evidence="6" id="KW-0847">Vitamin C</keyword>
<feature type="compositionally biased region" description="Low complexity" evidence="14">
    <location>
        <begin position="356"/>
        <end position="367"/>
    </location>
</feature>
<evidence type="ECO:0000256" key="11">
    <source>
        <dbReference type="ARBA" id="ARBA00039004"/>
    </source>
</evidence>
<keyword evidence="15" id="KW-1133">Transmembrane helix</keyword>
<dbReference type="SMART" id="SM00014">
    <property type="entry name" value="acidPPc"/>
    <property type="match status" value="1"/>
</dbReference>
<dbReference type="GO" id="GO:0071456">
    <property type="term" value="P:cellular response to hypoxia"/>
    <property type="evidence" value="ECO:0007669"/>
    <property type="project" value="TreeGrafter"/>
</dbReference>
<sequence>MDWFTNLRMWEIDLIISVQNKFSKFEEVLEGFSHFLGPTYIYLFLLPCMAAINTRLYHKALISCIISDFMNMMLKWIINEARPFWWVHETEVYTSLTRPTLYQTEATCETSPGSPSGHMMMISSYLFISLIAIEKYIVHNYLKLRRPLRYLARLVFALILVIMGISRMYIAAHFFHQCLFGALLGMCVSEAVSFTRFVDNIETYGKIQWLKVGCFLTLTVTSIFWLIKYFSGNPMESVHMAFKYCGSPLYPKPETTVMFSTMRNIAQIIGFMFASPMGDSNRKLNRPQSFLFCAVLIFLHVHLIDYTPKNYKLYVFYTYSFFVYAVFQYIYLIYIPKWSSKDENNQDKNFAQNPVQNTAEESSTSSSSEEDESEQDNEEALLVNIKQITRTMLVNKIHKPYLCKICGNATGIKVCKCQKAYYCSRNCQKIDWKNHKSDCYNVVEHPSSTKFNNSLSNVKSLMQKQEIMESDVHPNTYVREGRQYDPTLLQYQQPKPISTNTNATTSSTSQDFDENVFNSFEIVLDESTEKEILKNLTLRADELLTNFTLDNEGTSLDEQTLREYESFNETDEKIFDEKIIDKIQRQESCEYSPEERQLLKETRENLEKELSLFREINLHEPQQQLSEEEVNNQSDIMLKTSNNPKYINHAQLDDHMLYKTIDEEYGLEEMCNNLVKDMNEYGVCVLDNFLGRQKGIEVLDEVKNMYSAGYFKDGQLVASKDKTNNRNIRGDKIAWVDGKEKGVSNIRFLMNQVDAVITLANRMVNNGKLGHYKIRERTKAMVACYEGKGSHYVKHVDNPNRDGRCITCIYYLNVDWDVSESGGLLRIFPDGWSDRVADIEPIFDRITFFWSDRRNPHEVQPAHRTRYAITLWYFDANERELAVRRYQRDCESLRKAA</sequence>
<keyword evidence="8" id="KW-0560">Oxidoreductase</keyword>
<dbReference type="GO" id="GO:0008198">
    <property type="term" value="F:ferrous iron binding"/>
    <property type="evidence" value="ECO:0007669"/>
    <property type="project" value="TreeGrafter"/>
</dbReference>
<dbReference type="InterPro" id="IPR044862">
    <property type="entry name" value="Pro_4_hyd_alph_FE2OG_OXY"/>
</dbReference>
<dbReference type="SMART" id="SM00702">
    <property type="entry name" value="P4Hc"/>
    <property type="match status" value="1"/>
</dbReference>
<dbReference type="EMBL" id="CVRI01000034">
    <property type="protein sequence ID" value="CRK92659.1"/>
    <property type="molecule type" value="Genomic_DNA"/>
</dbReference>
<evidence type="ECO:0000256" key="6">
    <source>
        <dbReference type="ARBA" id="ARBA00022896"/>
    </source>
</evidence>
<reference evidence="18 19" key="1">
    <citation type="submission" date="2015-04" db="EMBL/GenBank/DDBJ databases">
        <authorList>
            <person name="Syromyatnikov M.Y."/>
            <person name="Popov V.N."/>
        </authorList>
    </citation>
    <scope>NUCLEOTIDE SEQUENCE [LARGE SCALE GENOMIC DNA]</scope>
</reference>
<feature type="region of interest" description="Disordered" evidence="14">
    <location>
        <begin position="346"/>
        <end position="376"/>
    </location>
</feature>
<dbReference type="SUPFAM" id="SSF144232">
    <property type="entry name" value="HIT/MYND zinc finger-like"/>
    <property type="match status" value="1"/>
</dbReference>
<feature type="transmembrane region" description="Helical" evidence="15">
    <location>
        <begin position="174"/>
        <end position="197"/>
    </location>
</feature>
<dbReference type="STRING" id="568069.A0A1J1HXE5"/>
<keyword evidence="3" id="KW-0479">Metal-binding</keyword>
<dbReference type="AlphaFoldDB" id="A0A1J1HXE5"/>
<evidence type="ECO:0000256" key="15">
    <source>
        <dbReference type="SAM" id="Phobius"/>
    </source>
</evidence>
<protein>
    <recommendedName>
        <fullName evidence="11">hypoxia-inducible factor-proline dioxygenase</fullName>
        <ecNumber evidence="11">1.14.11.29</ecNumber>
    </recommendedName>
</protein>
<dbReference type="PANTHER" id="PTHR12907">
    <property type="entry name" value="EGL NINE HOMOLOG-RELATED"/>
    <property type="match status" value="1"/>
</dbReference>
<feature type="domain" description="MYND-type" evidence="16">
    <location>
        <begin position="403"/>
        <end position="439"/>
    </location>
</feature>
<evidence type="ECO:0000313" key="18">
    <source>
        <dbReference type="EMBL" id="CRK92659.1"/>
    </source>
</evidence>
<evidence type="ECO:0000256" key="2">
    <source>
        <dbReference type="ARBA" id="ARBA00004123"/>
    </source>
</evidence>
<gene>
    <name evidence="18" type="primary">putative Egl nine homolog 1</name>
    <name evidence="18" type="ORF">CLUMA_CG006195</name>
</gene>
<keyword evidence="15" id="KW-0812">Transmembrane</keyword>
<dbReference type="Pfam" id="PF01753">
    <property type="entry name" value="zf-MYND"/>
    <property type="match status" value="1"/>
</dbReference>
<accession>A0A1J1HXE5</accession>
<dbReference type="InterPro" id="IPR005123">
    <property type="entry name" value="Oxoglu/Fe-dep_dioxygenase_dom"/>
</dbReference>
<dbReference type="GO" id="GO:0008270">
    <property type="term" value="F:zinc ion binding"/>
    <property type="evidence" value="ECO:0007669"/>
    <property type="project" value="UniProtKB-KW"/>
</dbReference>
<dbReference type="PROSITE" id="PS51471">
    <property type="entry name" value="FE2OG_OXY"/>
    <property type="match status" value="1"/>
</dbReference>
<name>A0A1J1HXE5_9DIPT</name>
<dbReference type="Gene3D" id="1.20.144.10">
    <property type="entry name" value="Phosphatidic acid phosphatase type 2/haloperoxidase"/>
    <property type="match status" value="1"/>
</dbReference>
<evidence type="ECO:0000256" key="1">
    <source>
        <dbReference type="ARBA" id="ARBA00001961"/>
    </source>
</evidence>
<dbReference type="Pfam" id="PF01569">
    <property type="entry name" value="PAP2"/>
    <property type="match status" value="1"/>
</dbReference>
<comment type="cofactor">
    <cofactor evidence="1">
        <name>L-ascorbate</name>
        <dbReference type="ChEBI" id="CHEBI:38290"/>
    </cofactor>
</comment>
<dbReference type="PANTHER" id="PTHR12907:SF26">
    <property type="entry name" value="HIF PROLYL HYDROXYLASE, ISOFORM C"/>
    <property type="match status" value="1"/>
</dbReference>
<dbReference type="Proteomes" id="UP000183832">
    <property type="component" value="Unassembled WGS sequence"/>
</dbReference>
<dbReference type="GO" id="GO:0031418">
    <property type="term" value="F:L-ascorbic acid binding"/>
    <property type="evidence" value="ECO:0007669"/>
    <property type="project" value="UniProtKB-KW"/>
</dbReference>
<evidence type="ECO:0000256" key="13">
    <source>
        <dbReference type="PROSITE-ProRule" id="PRU00134"/>
    </source>
</evidence>
<evidence type="ECO:0000259" key="16">
    <source>
        <dbReference type="PROSITE" id="PS50865"/>
    </source>
</evidence>
<dbReference type="SUPFAM" id="SSF48317">
    <property type="entry name" value="Acid phosphatase/Vanadium-dependent haloperoxidase"/>
    <property type="match status" value="1"/>
</dbReference>
<dbReference type="Gene3D" id="2.60.120.620">
    <property type="entry name" value="q2cbj1_9rhob like domain"/>
    <property type="match status" value="1"/>
</dbReference>
<dbReference type="Gene3D" id="6.10.140.2220">
    <property type="match status" value="1"/>
</dbReference>
<feature type="transmembrane region" description="Helical" evidence="15">
    <location>
        <begin position="119"/>
        <end position="138"/>
    </location>
</feature>
<dbReference type="PROSITE" id="PS50865">
    <property type="entry name" value="ZF_MYND_2"/>
    <property type="match status" value="1"/>
</dbReference>
<feature type="domain" description="Fe2OG dioxygenase" evidence="17">
    <location>
        <begin position="776"/>
        <end position="875"/>
    </location>
</feature>
<feature type="transmembrane region" description="Helical" evidence="15">
    <location>
        <begin position="150"/>
        <end position="168"/>
    </location>
</feature>
<comment type="catalytic activity">
    <reaction evidence="12">
        <text>L-prolyl-[hypoxia-inducible factor alpha subunit] + 2-oxoglutarate + O2 = trans-4-hydroxy-L-prolyl-[hypoxia-inducible factor alpha subunit] + succinate + CO2</text>
        <dbReference type="Rhea" id="RHEA:48400"/>
        <dbReference type="Rhea" id="RHEA-COMP:12093"/>
        <dbReference type="Rhea" id="RHEA-COMP:12094"/>
        <dbReference type="ChEBI" id="CHEBI:15379"/>
        <dbReference type="ChEBI" id="CHEBI:16526"/>
        <dbReference type="ChEBI" id="CHEBI:16810"/>
        <dbReference type="ChEBI" id="CHEBI:30031"/>
        <dbReference type="ChEBI" id="CHEBI:50342"/>
        <dbReference type="ChEBI" id="CHEBI:61965"/>
        <dbReference type="EC" id="1.14.11.29"/>
    </reaction>
</comment>
<dbReference type="InterPro" id="IPR002893">
    <property type="entry name" value="Znf_MYND"/>
</dbReference>
<keyword evidence="4 13" id="KW-0863">Zinc-finger</keyword>
<keyword evidence="5" id="KW-0862">Zinc</keyword>
<evidence type="ECO:0000256" key="7">
    <source>
        <dbReference type="ARBA" id="ARBA00022964"/>
    </source>
</evidence>
<dbReference type="GO" id="GO:0005634">
    <property type="term" value="C:nucleus"/>
    <property type="evidence" value="ECO:0007669"/>
    <property type="project" value="UniProtKB-SubCell"/>
</dbReference>
<evidence type="ECO:0000256" key="9">
    <source>
        <dbReference type="ARBA" id="ARBA00023004"/>
    </source>
</evidence>
<dbReference type="InterPro" id="IPR051559">
    <property type="entry name" value="HIF_prolyl_hydroxylases"/>
</dbReference>
<feature type="transmembrane region" description="Helical" evidence="15">
    <location>
        <begin position="209"/>
        <end position="227"/>
    </location>
</feature>
<evidence type="ECO:0000256" key="5">
    <source>
        <dbReference type="ARBA" id="ARBA00022833"/>
    </source>
</evidence>
<feature type="transmembrane region" description="Helical" evidence="15">
    <location>
        <begin position="32"/>
        <end position="53"/>
    </location>
</feature>
<evidence type="ECO:0000256" key="12">
    <source>
        <dbReference type="ARBA" id="ARBA00049134"/>
    </source>
</evidence>
<evidence type="ECO:0000256" key="8">
    <source>
        <dbReference type="ARBA" id="ARBA00023002"/>
    </source>
</evidence>
<organism evidence="18 19">
    <name type="scientific">Clunio marinus</name>
    <dbReference type="NCBI Taxonomy" id="568069"/>
    <lineage>
        <taxon>Eukaryota</taxon>
        <taxon>Metazoa</taxon>
        <taxon>Ecdysozoa</taxon>
        <taxon>Arthropoda</taxon>
        <taxon>Hexapoda</taxon>
        <taxon>Insecta</taxon>
        <taxon>Pterygota</taxon>
        <taxon>Neoptera</taxon>
        <taxon>Endopterygota</taxon>
        <taxon>Diptera</taxon>
        <taxon>Nematocera</taxon>
        <taxon>Chironomoidea</taxon>
        <taxon>Chironomidae</taxon>
        <taxon>Clunio</taxon>
    </lineage>
</organism>
<evidence type="ECO:0000256" key="3">
    <source>
        <dbReference type="ARBA" id="ARBA00022723"/>
    </source>
</evidence>
<dbReference type="EC" id="1.14.11.29" evidence="11"/>
<dbReference type="InterPro" id="IPR006620">
    <property type="entry name" value="Pro_4_hyd_alph"/>
</dbReference>
<keyword evidence="19" id="KW-1185">Reference proteome</keyword>
<dbReference type="InterPro" id="IPR000326">
    <property type="entry name" value="PAP2/HPO"/>
</dbReference>
<dbReference type="GO" id="GO:0160082">
    <property type="term" value="F:hypoxia-inducible factor-proline dioxygenase activity"/>
    <property type="evidence" value="ECO:0007669"/>
    <property type="project" value="UniProtKB-EC"/>
</dbReference>
<keyword evidence="15" id="KW-0472">Membrane</keyword>
<evidence type="ECO:0000313" key="19">
    <source>
        <dbReference type="Proteomes" id="UP000183832"/>
    </source>
</evidence>
<feature type="transmembrane region" description="Helical" evidence="15">
    <location>
        <begin position="314"/>
        <end position="334"/>
    </location>
</feature>
<evidence type="ECO:0000259" key="17">
    <source>
        <dbReference type="PROSITE" id="PS51471"/>
    </source>
</evidence>
<dbReference type="OrthoDB" id="76265at2759"/>
<keyword evidence="9" id="KW-0408">Iron</keyword>
<dbReference type="Pfam" id="PF13640">
    <property type="entry name" value="2OG-FeII_Oxy_3"/>
    <property type="match status" value="1"/>
</dbReference>
<keyword evidence="7" id="KW-0223">Dioxygenase</keyword>
<evidence type="ECO:0000256" key="14">
    <source>
        <dbReference type="SAM" id="MobiDB-lite"/>
    </source>
</evidence>
<evidence type="ECO:0000256" key="4">
    <source>
        <dbReference type="ARBA" id="ARBA00022771"/>
    </source>
</evidence>
<feature type="transmembrane region" description="Helical" evidence="15">
    <location>
        <begin position="289"/>
        <end position="308"/>
    </location>
</feature>
<proteinExistence type="predicted"/>
<comment type="subcellular location">
    <subcellularLocation>
        <location evidence="2">Nucleus</location>
    </subcellularLocation>
</comment>